<feature type="transmembrane region" description="Helical" evidence="2">
    <location>
        <begin position="28"/>
        <end position="50"/>
    </location>
</feature>
<comment type="caution">
    <text evidence="3">The sequence shown here is derived from an EMBL/GenBank/DDBJ whole genome shotgun (WGS) entry which is preliminary data.</text>
</comment>
<sequence length="219" mass="24237">MPTPIPSPTPEMTRIVVDSAATGSEAPWWGIPVVAGCFLIIGSVLSFLFTRRNEDRKSERDARYQANQLLLDAGAELLAAGDLVHALGLKALPRSTAEFMDVLAAESYTVQKGFQVASRRFSFIMPNSYESDFKNYARHTFLLLVPPFDGPRQSVTLDKQQEASVALVGRMRELRGLDPLERVTMPLSDAVSLAKQAEEQVRSDIARESDQHADRDSVE</sequence>
<feature type="region of interest" description="Disordered" evidence="1">
    <location>
        <begin position="194"/>
        <end position="219"/>
    </location>
</feature>
<evidence type="ECO:0000256" key="1">
    <source>
        <dbReference type="SAM" id="MobiDB-lite"/>
    </source>
</evidence>
<dbReference type="Proteomes" id="UP000703720">
    <property type="component" value="Unassembled WGS sequence"/>
</dbReference>
<evidence type="ECO:0000256" key="2">
    <source>
        <dbReference type="SAM" id="Phobius"/>
    </source>
</evidence>
<feature type="compositionally biased region" description="Basic and acidic residues" evidence="1">
    <location>
        <begin position="196"/>
        <end position="219"/>
    </location>
</feature>
<evidence type="ECO:0000313" key="4">
    <source>
        <dbReference type="Proteomes" id="UP000703720"/>
    </source>
</evidence>
<accession>A0ABS4WLF0</accession>
<dbReference type="RefSeq" id="WP_210096276.1">
    <property type="nucleotide sequence ID" value="NZ_BAAAIO010000001.1"/>
</dbReference>
<reference evidence="3 4" key="1">
    <citation type="submission" date="2021-03" db="EMBL/GenBank/DDBJ databases">
        <title>Sequencing the genomes of 1000 actinobacteria strains.</title>
        <authorList>
            <person name="Klenk H.-P."/>
        </authorList>
    </citation>
    <scope>NUCLEOTIDE SEQUENCE [LARGE SCALE GENOMIC DNA]</scope>
    <source>
        <strain evidence="3 4">DSM 13468</strain>
    </source>
</reference>
<dbReference type="EMBL" id="JAGIOA010000001">
    <property type="protein sequence ID" value="MBP2376856.1"/>
    <property type="molecule type" value="Genomic_DNA"/>
</dbReference>
<name>A0ABS4WLF0_9MICO</name>
<evidence type="ECO:0000313" key="3">
    <source>
        <dbReference type="EMBL" id="MBP2376856.1"/>
    </source>
</evidence>
<evidence type="ECO:0008006" key="5">
    <source>
        <dbReference type="Google" id="ProtNLM"/>
    </source>
</evidence>
<proteinExistence type="predicted"/>
<keyword evidence="2" id="KW-0812">Transmembrane</keyword>
<keyword evidence="2" id="KW-1133">Transmembrane helix</keyword>
<keyword evidence="4" id="KW-1185">Reference proteome</keyword>
<organism evidence="3 4">
    <name type="scientific">Microbacterium phyllosphaerae</name>
    <dbReference type="NCBI Taxonomy" id="124798"/>
    <lineage>
        <taxon>Bacteria</taxon>
        <taxon>Bacillati</taxon>
        <taxon>Actinomycetota</taxon>
        <taxon>Actinomycetes</taxon>
        <taxon>Micrococcales</taxon>
        <taxon>Microbacteriaceae</taxon>
        <taxon>Microbacterium</taxon>
    </lineage>
</organism>
<keyword evidence="2" id="KW-0472">Membrane</keyword>
<protein>
    <recommendedName>
        <fullName evidence="5">DUF4381 domain-containing protein</fullName>
    </recommendedName>
</protein>
<gene>
    <name evidence="3" type="ORF">JOF42_000351</name>
</gene>